<feature type="region of interest" description="Disordered" evidence="1">
    <location>
        <begin position="1"/>
        <end position="53"/>
    </location>
</feature>
<sequence length="112" mass="12631">MMIKLKKGPHHHTSNQIQSSRQAPSPKKREIRSTDSTHIVLNRPGGGENPQLWGWLNENRPDQVWRAAEPPQRSKTVGLDLVGRDNTVPNTLELIVMDLALLLRTYYSASPS</sequence>
<evidence type="ECO:0000313" key="3">
    <source>
        <dbReference type="Proteomes" id="UP000325433"/>
    </source>
</evidence>
<organism evidence="2 3">
    <name type="scientific">Aspergillus transmontanensis</name>
    <dbReference type="NCBI Taxonomy" id="1034304"/>
    <lineage>
        <taxon>Eukaryota</taxon>
        <taxon>Fungi</taxon>
        <taxon>Dikarya</taxon>
        <taxon>Ascomycota</taxon>
        <taxon>Pezizomycotina</taxon>
        <taxon>Eurotiomycetes</taxon>
        <taxon>Eurotiomycetidae</taxon>
        <taxon>Eurotiales</taxon>
        <taxon>Aspergillaceae</taxon>
        <taxon>Aspergillus</taxon>
        <taxon>Aspergillus subgen. Circumdati</taxon>
    </lineage>
</organism>
<gene>
    <name evidence="2" type="ORF">BDV41DRAFT_89192</name>
</gene>
<reference evidence="3" key="1">
    <citation type="submission" date="2019-04" db="EMBL/GenBank/DDBJ databases">
        <title>Friends and foes A comparative genomics studyof 23 Aspergillus species from section Flavi.</title>
        <authorList>
            <consortium name="DOE Joint Genome Institute"/>
            <person name="Kjaerbolling I."/>
            <person name="Vesth T."/>
            <person name="Frisvad J.C."/>
            <person name="Nybo J.L."/>
            <person name="Theobald S."/>
            <person name="Kildgaard S."/>
            <person name="Isbrandt T."/>
            <person name="Kuo A."/>
            <person name="Sato A."/>
            <person name="Lyhne E.K."/>
            <person name="Kogle M.E."/>
            <person name="Wiebenga A."/>
            <person name="Kun R.S."/>
            <person name="Lubbers R.J."/>
            <person name="Makela M.R."/>
            <person name="Barry K."/>
            <person name="Chovatia M."/>
            <person name="Clum A."/>
            <person name="Daum C."/>
            <person name="Haridas S."/>
            <person name="He G."/>
            <person name="LaButti K."/>
            <person name="Lipzen A."/>
            <person name="Mondo S."/>
            <person name="Riley R."/>
            <person name="Salamov A."/>
            <person name="Simmons B.A."/>
            <person name="Magnuson J.K."/>
            <person name="Henrissat B."/>
            <person name="Mortensen U.H."/>
            <person name="Larsen T.O."/>
            <person name="Devries R.P."/>
            <person name="Grigoriev I.V."/>
            <person name="Machida M."/>
            <person name="Baker S.E."/>
            <person name="Andersen M.R."/>
        </authorList>
    </citation>
    <scope>NUCLEOTIDE SEQUENCE [LARGE SCALE GENOMIC DNA]</scope>
    <source>
        <strain evidence="3">CBS 130015</strain>
    </source>
</reference>
<dbReference type="EMBL" id="ML738426">
    <property type="protein sequence ID" value="KAE8306886.1"/>
    <property type="molecule type" value="Genomic_DNA"/>
</dbReference>
<accession>A0A5N6VFF6</accession>
<proteinExistence type="predicted"/>
<feature type="compositionally biased region" description="Polar residues" evidence="1">
    <location>
        <begin position="14"/>
        <end position="23"/>
    </location>
</feature>
<protein>
    <submittedName>
        <fullName evidence="2">Uncharacterized protein</fullName>
    </submittedName>
</protein>
<evidence type="ECO:0000313" key="2">
    <source>
        <dbReference type="EMBL" id="KAE8306886.1"/>
    </source>
</evidence>
<evidence type="ECO:0000256" key="1">
    <source>
        <dbReference type="SAM" id="MobiDB-lite"/>
    </source>
</evidence>
<dbReference type="AlphaFoldDB" id="A0A5N6VFF6"/>
<feature type="compositionally biased region" description="Basic residues" evidence="1">
    <location>
        <begin position="1"/>
        <end position="13"/>
    </location>
</feature>
<dbReference type="Proteomes" id="UP000325433">
    <property type="component" value="Unassembled WGS sequence"/>
</dbReference>
<keyword evidence="3" id="KW-1185">Reference proteome</keyword>
<name>A0A5N6VFF6_9EURO</name>